<name>A0A1S3GUV1_DIPOR</name>
<evidence type="ECO:0000313" key="3">
    <source>
        <dbReference type="RefSeq" id="XP_012892049.1"/>
    </source>
</evidence>
<protein>
    <submittedName>
        <fullName evidence="3">T-complex protein 11 homolog</fullName>
    </submittedName>
</protein>
<dbReference type="Proteomes" id="UP000081671">
    <property type="component" value="Unplaced"/>
</dbReference>
<accession>A0A1S3GUV1</accession>
<dbReference type="OrthoDB" id="276323at2759"/>
<dbReference type="GO" id="GO:0001669">
    <property type="term" value="C:acrosomal vesicle"/>
    <property type="evidence" value="ECO:0007669"/>
    <property type="project" value="TreeGrafter"/>
</dbReference>
<dbReference type="KEGG" id="dord:106001501"/>
<dbReference type="GO" id="GO:0010737">
    <property type="term" value="P:protein kinase A signaling"/>
    <property type="evidence" value="ECO:0007669"/>
    <property type="project" value="TreeGrafter"/>
</dbReference>
<dbReference type="RefSeq" id="XP_012892049.1">
    <property type="nucleotide sequence ID" value="XM_013036595.1"/>
</dbReference>
<evidence type="ECO:0000313" key="2">
    <source>
        <dbReference type="Proteomes" id="UP000081671"/>
    </source>
</evidence>
<proteinExistence type="inferred from homology"/>
<dbReference type="GeneID" id="106001501"/>
<evidence type="ECO:0000256" key="1">
    <source>
        <dbReference type="ARBA" id="ARBA00010954"/>
    </source>
</evidence>
<gene>
    <name evidence="3" type="primary">Tcp11x2</name>
</gene>
<dbReference type="PANTHER" id="PTHR12832">
    <property type="entry name" value="TESTIS-SPECIFIC PROTEIN PBS13 T-COMPLEX 11"/>
    <property type="match status" value="1"/>
</dbReference>
<dbReference type="Pfam" id="PF05794">
    <property type="entry name" value="Tcp11"/>
    <property type="match status" value="1"/>
</dbReference>
<dbReference type="GO" id="GO:1902490">
    <property type="term" value="P:regulation of sperm capacitation"/>
    <property type="evidence" value="ECO:0007669"/>
    <property type="project" value="TreeGrafter"/>
</dbReference>
<comment type="similarity">
    <text evidence="1">Belongs to the TCP11 family.</text>
</comment>
<organism evidence="2 3">
    <name type="scientific">Dipodomys ordii</name>
    <name type="common">Ord's kangaroo rat</name>
    <dbReference type="NCBI Taxonomy" id="10020"/>
    <lineage>
        <taxon>Eukaryota</taxon>
        <taxon>Metazoa</taxon>
        <taxon>Chordata</taxon>
        <taxon>Craniata</taxon>
        <taxon>Vertebrata</taxon>
        <taxon>Euteleostomi</taxon>
        <taxon>Mammalia</taxon>
        <taxon>Eutheria</taxon>
        <taxon>Euarchontoglires</taxon>
        <taxon>Glires</taxon>
        <taxon>Rodentia</taxon>
        <taxon>Castorimorpha</taxon>
        <taxon>Heteromyidae</taxon>
        <taxon>Dipodomyinae</taxon>
        <taxon>Dipodomys</taxon>
    </lineage>
</organism>
<sequence length="416" mass="47896">MYNAYWDHLKEQLSSTPPDFTCALELIKNVKEILLSLLLPHQNRLRNEIEESLDLSVFEQETEQGALDVLHLSTYILKLMSLLCAPVRDEAVKKLESIKDPAELLRGIFRVLSLMKMDMVNDTVKYLQPYRQEHSIQHERAKFQKLLEKQPDSLICTKMWLTDAARDLTTPFPSSDIPRSSTSTTWSFSDQEVENSEPPSLTMVLYQAYLNLLLKDYGNEEYPETLLMDRIRLQKMNSKLKHLTILASVLLVARSFSGSVLFRSPEFVEKLRCVTKALTQEFNSKPEETMLRVSEQVPQEIYQGLKDKGLTALSSENKASLVSQLQNIAKKENCIRIIIEQRIRLFFKCCLIRGMRESLLDFPGGLLFIEGELAELGWKFVSLIHYNQHVFSPYYAEIMKDIISPAQPNKGEVEPV</sequence>
<dbReference type="GO" id="GO:0036126">
    <property type="term" value="C:sperm flagellum"/>
    <property type="evidence" value="ECO:0007669"/>
    <property type="project" value="TreeGrafter"/>
</dbReference>
<dbReference type="STRING" id="10020.ENSDORP00000003537"/>
<dbReference type="InParanoid" id="A0A1S3GUV1"/>
<dbReference type="AlphaFoldDB" id="A0A1S3GUV1"/>
<dbReference type="CTD" id="100996648"/>
<dbReference type="PANTHER" id="PTHR12832:SF21">
    <property type="entry name" value="T-COMPLEX PROTEIN 11 X-LINKED PROTEIN 1-RELATED"/>
    <property type="match status" value="1"/>
</dbReference>
<dbReference type="FunCoup" id="A0A1S3GUV1">
    <property type="interactions" value="1"/>
</dbReference>
<dbReference type="InterPro" id="IPR008862">
    <property type="entry name" value="Tcp11"/>
</dbReference>
<reference evidence="3" key="1">
    <citation type="submission" date="2025-08" db="UniProtKB">
        <authorList>
            <consortium name="RefSeq"/>
        </authorList>
    </citation>
    <scope>IDENTIFICATION</scope>
    <source>
        <tissue evidence="3">Kidney</tissue>
    </source>
</reference>
<keyword evidence="2" id="KW-1185">Reference proteome</keyword>